<evidence type="ECO:0000256" key="2">
    <source>
        <dbReference type="ARBA" id="ARBA00023054"/>
    </source>
</evidence>
<feature type="compositionally biased region" description="Basic and acidic residues" evidence="4">
    <location>
        <begin position="430"/>
        <end position="441"/>
    </location>
</feature>
<evidence type="ECO:0000313" key="6">
    <source>
        <dbReference type="Proteomes" id="UP000261540"/>
    </source>
</evidence>
<feature type="compositionally biased region" description="Basic and acidic residues" evidence="4">
    <location>
        <begin position="529"/>
        <end position="540"/>
    </location>
</feature>
<keyword evidence="6" id="KW-1185">Reference proteome</keyword>
<feature type="compositionally biased region" description="Polar residues" evidence="4">
    <location>
        <begin position="254"/>
        <end position="265"/>
    </location>
</feature>
<feature type="compositionally biased region" description="Polar residues" evidence="4">
    <location>
        <begin position="998"/>
        <end position="1010"/>
    </location>
</feature>
<feature type="compositionally biased region" description="Basic and acidic residues" evidence="4">
    <location>
        <begin position="594"/>
        <end position="606"/>
    </location>
</feature>
<feature type="compositionally biased region" description="Low complexity" evidence="4">
    <location>
        <begin position="24"/>
        <end position="45"/>
    </location>
</feature>
<feature type="compositionally biased region" description="Polar residues" evidence="4">
    <location>
        <begin position="827"/>
        <end position="843"/>
    </location>
</feature>
<feature type="compositionally biased region" description="Polar residues" evidence="4">
    <location>
        <begin position="893"/>
        <end position="902"/>
    </location>
</feature>
<dbReference type="PANTHER" id="PTHR19212">
    <property type="entry name" value="LEUCINE RICH REPEAT IN FLII INTERACTING PROTEIN"/>
    <property type="match status" value="1"/>
</dbReference>
<feature type="compositionally biased region" description="Basic and acidic residues" evidence="4">
    <location>
        <begin position="9"/>
        <end position="23"/>
    </location>
</feature>
<dbReference type="GO" id="GO:0000978">
    <property type="term" value="F:RNA polymerase II cis-regulatory region sequence-specific DNA binding"/>
    <property type="evidence" value="ECO:0007669"/>
    <property type="project" value="TreeGrafter"/>
</dbReference>
<feature type="compositionally biased region" description="Acidic residues" evidence="4">
    <location>
        <begin position="873"/>
        <end position="889"/>
    </location>
</feature>
<feature type="compositionally biased region" description="Polar residues" evidence="4">
    <location>
        <begin position="500"/>
        <end position="513"/>
    </location>
</feature>
<accession>A0A3B3SN69</accession>
<organism evidence="5 6">
    <name type="scientific">Paramormyrops kingsleyae</name>
    <dbReference type="NCBI Taxonomy" id="1676925"/>
    <lineage>
        <taxon>Eukaryota</taxon>
        <taxon>Metazoa</taxon>
        <taxon>Chordata</taxon>
        <taxon>Craniata</taxon>
        <taxon>Vertebrata</taxon>
        <taxon>Euteleostomi</taxon>
        <taxon>Actinopterygii</taxon>
        <taxon>Neopterygii</taxon>
        <taxon>Teleostei</taxon>
        <taxon>Osteoglossocephala</taxon>
        <taxon>Osteoglossomorpha</taxon>
        <taxon>Osteoglossiformes</taxon>
        <taxon>Mormyridae</taxon>
        <taxon>Paramormyrops</taxon>
    </lineage>
</organism>
<feature type="compositionally biased region" description="Basic and acidic residues" evidence="4">
    <location>
        <begin position="460"/>
        <end position="473"/>
    </location>
</feature>
<feature type="compositionally biased region" description="Polar residues" evidence="4">
    <location>
        <begin position="976"/>
        <end position="986"/>
    </location>
</feature>
<sequence>MSVGSRGSLRVEDRDKDHLEKGSRATSTLASLSRASSRRGSGDASNWADPETSVREMKDSMLEVEQKYRKAMVFNAQLDNEKSKLMYQVDVLKDSLMELEEQLSESRREHEEKSKALERERHAHNILQFQFSELKEMLKQSEELLTKHGIVLGPDLNANGETEGVIDRLTNADSATRSAQDPQTSQIGGDSMLGKAAEGQMEGKELQEGGSRELVEKAENHIDEQQRQQEEVESLECSAAESAQQNQGEREPSSPISCSQASVPPTGNPEREQSDSLMGSGLGMHYSQHNSEANFVAQDNYELMVLNGTEGSITKEEEGGDNGVGNADLVDGRMLSTEGQTASLEGGTEIENSSDSIADGNRQETMAPVDQGECESSDKTGDMESENENVRNVMQEDKSNQTSDGTRDMDEEAGAASPVCAEPQTPPAESTDKDQKEECPKESTLIEGGDETAESVSSNLKHETADVVLEPKEKPKKGKGVKTTQQQAKKKGATERASVQAVTTSSQPENTGASGKKKKKKKKGKQKQKLTENPEEAKQVDEEEQEKTANDCMGTPLVKEMETDLSTVDPSAAECQTETVEETEIKTLNQALQDDERVDKEEKTEQEGGNDSEVLEGKNVEETDILAGGIGIKHEVDVPSESSSLLEEETSKALADGIKHANVGNTFSLEAFTEEPVGSDFPKEVQIPQEDPNRSDCDLNKAEGNVQEIQGAQDNLIKYVTESEGALLEATETEEMDSCEEAEVLEKEQLSGYHKEDQACSEDVELQERVDAQRHVTISKEFAADVLVKDNGLESDVAGQTENLFEEENDSCEEPPECIMEEGAELTDSQNTESTSVEPTVPNQVEMVNPSISEKYNEGELKLEEVDLQPKELDDDEEGGESFQFDDDLGSNLEASNNTISSRPHEDDSLEEISTNEGKADEDTEAKLGENPDSRPEKESGNSQCQNPSIRDCPEVQDEGNSSADVLGTVKVEQMSDGSQSVQNSVEEGEEAVAFVTGSHSAENQESQPTEEPPEGSEEQVDAGSAKGSKKGKAKGKEDCRMA</sequence>
<feature type="compositionally biased region" description="Acidic residues" evidence="4">
    <location>
        <begin position="804"/>
        <end position="825"/>
    </location>
</feature>
<dbReference type="InterPro" id="IPR019139">
    <property type="entry name" value="LRRFIP1/2"/>
</dbReference>
<feature type="coiled-coil region" evidence="3">
    <location>
        <begin position="82"/>
        <end position="127"/>
    </location>
</feature>
<dbReference type="PANTHER" id="PTHR19212:SF5">
    <property type="entry name" value="LEUCINE-RICH REPEAT FLIGHTLESS-INTERACTING PROTEIN 1"/>
    <property type="match status" value="1"/>
</dbReference>
<evidence type="ECO:0008006" key="7">
    <source>
        <dbReference type="Google" id="ProtNLM"/>
    </source>
</evidence>
<evidence type="ECO:0000256" key="3">
    <source>
        <dbReference type="SAM" id="Coils"/>
    </source>
</evidence>
<feature type="region of interest" description="Disordered" evidence="4">
    <location>
        <begin position="676"/>
        <end position="696"/>
    </location>
</feature>
<keyword evidence="2 3" id="KW-0175">Coiled coil</keyword>
<dbReference type="Pfam" id="PF09738">
    <property type="entry name" value="LRRFIP"/>
    <property type="match status" value="1"/>
</dbReference>
<protein>
    <recommendedName>
        <fullName evidence="7">Leucine-rich repeat flightless-interacting protein 1-like</fullName>
    </recommendedName>
</protein>
<dbReference type="Gene3D" id="1.20.5.4090">
    <property type="match status" value="1"/>
</dbReference>
<feature type="region of interest" description="Disordered" evidence="4">
    <location>
        <begin position="334"/>
        <end position="621"/>
    </location>
</feature>
<reference evidence="5" key="2">
    <citation type="submission" date="2025-09" db="UniProtKB">
        <authorList>
            <consortium name="Ensembl"/>
        </authorList>
    </citation>
    <scope>IDENTIFICATION</scope>
</reference>
<feature type="compositionally biased region" description="Polar residues" evidence="4">
    <location>
        <begin position="564"/>
        <end position="578"/>
    </location>
</feature>
<dbReference type="Proteomes" id="UP000261540">
    <property type="component" value="Unplaced"/>
</dbReference>
<feature type="compositionally biased region" description="Basic residues" evidence="4">
    <location>
        <begin position="515"/>
        <end position="528"/>
    </location>
</feature>
<feature type="region of interest" description="Disordered" evidence="4">
    <location>
        <begin position="1"/>
        <end position="55"/>
    </location>
</feature>
<reference evidence="5" key="1">
    <citation type="submission" date="2025-08" db="UniProtKB">
        <authorList>
            <consortium name="Ensembl"/>
        </authorList>
    </citation>
    <scope>IDENTIFICATION</scope>
</reference>
<dbReference type="GeneTree" id="ENSGT00530000063564"/>
<evidence type="ECO:0000313" key="5">
    <source>
        <dbReference type="Ensembl" id="ENSPKIP00000031501.1"/>
    </source>
</evidence>
<evidence type="ECO:0000256" key="4">
    <source>
        <dbReference type="SAM" id="MobiDB-lite"/>
    </source>
</evidence>
<feature type="compositionally biased region" description="Basic and acidic residues" evidence="4">
    <location>
        <begin position="918"/>
        <end position="940"/>
    </location>
</feature>
<feature type="compositionally biased region" description="Polar residues" evidence="4">
    <location>
        <begin position="171"/>
        <end position="188"/>
    </location>
</feature>
<dbReference type="STRING" id="1676925.ENSPKIP00000031501"/>
<feature type="region of interest" description="Disordered" evidence="4">
    <location>
        <begin position="171"/>
        <end position="191"/>
    </location>
</feature>
<feature type="compositionally biased region" description="Acidic residues" evidence="4">
    <location>
        <begin position="1012"/>
        <end position="1021"/>
    </location>
</feature>
<name>A0A3B3SN69_9TELE</name>
<dbReference type="AlphaFoldDB" id="A0A3B3SN69"/>
<evidence type="ECO:0000256" key="1">
    <source>
        <dbReference type="ARBA" id="ARBA00008275"/>
    </source>
</evidence>
<feature type="region of interest" description="Disordered" evidence="4">
    <location>
        <begin position="222"/>
        <end position="286"/>
    </location>
</feature>
<dbReference type="Ensembl" id="ENSPKIT00000012347.1">
    <property type="protein sequence ID" value="ENSPKIP00000031501.1"/>
    <property type="gene ID" value="ENSPKIG00000011967.1"/>
</dbReference>
<dbReference type="GO" id="GO:0000981">
    <property type="term" value="F:DNA-binding transcription factor activity, RNA polymerase II-specific"/>
    <property type="evidence" value="ECO:0007669"/>
    <property type="project" value="TreeGrafter"/>
</dbReference>
<feature type="region of interest" description="Disordered" evidence="4">
    <location>
        <begin position="802"/>
        <end position="1043"/>
    </location>
</feature>
<feature type="compositionally biased region" description="Basic and acidic residues" evidence="4">
    <location>
        <begin position="855"/>
        <end position="872"/>
    </location>
</feature>
<proteinExistence type="inferred from homology"/>
<comment type="similarity">
    <text evidence="1">Belongs to the LRRFIP family.</text>
</comment>